<dbReference type="GO" id="GO:0001669">
    <property type="term" value="C:acrosomal vesicle"/>
    <property type="evidence" value="ECO:0007669"/>
    <property type="project" value="TreeGrafter"/>
</dbReference>
<dbReference type="AlphaFoldDB" id="A0AAD9VPD5"/>
<dbReference type="EMBL" id="JAIFRP010000031">
    <property type="protein sequence ID" value="KAK2582166.1"/>
    <property type="molecule type" value="Genomic_DNA"/>
</dbReference>
<reference evidence="2" key="2">
    <citation type="journal article" date="2023" name="Commun. Biol.">
        <title>Intrasexual cuticular hydrocarbon dimorphism in a wasp sheds light on hydrocarbon biosynthesis genes in Hymenoptera.</title>
        <authorList>
            <person name="Moris V.C."/>
            <person name="Podsiadlowski L."/>
            <person name="Martin S."/>
            <person name="Oeyen J.P."/>
            <person name="Donath A."/>
            <person name="Petersen M."/>
            <person name="Wilbrandt J."/>
            <person name="Misof B."/>
            <person name="Liedtke D."/>
            <person name="Thamm M."/>
            <person name="Scheiner R."/>
            <person name="Schmitt T."/>
            <person name="Niehuis O."/>
        </authorList>
    </citation>
    <scope>NUCLEOTIDE SEQUENCE</scope>
    <source>
        <strain evidence="2">GBR_01_08_01A</strain>
    </source>
</reference>
<dbReference type="PANTHER" id="PTHR21074:SF0">
    <property type="entry name" value="IQ AND UBIQUITIN-LIKE DOMAIN-CONTAINING PROTEIN"/>
    <property type="match status" value="1"/>
</dbReference>
<sequence length="526" mass="63106">MVRITEIEDRKIAKPYLGGWQHKLTGTQYLNAASQTGPPPKNVSWHDCCSIGVQSVDMKDESTQSPYDRATQMWRRDYHVSSTKDKYMTPKLYEIHDEVEWRLDFDGNAKIIQRNYRVYRLLKYVKKCARKYRDVMKECRKYQEERIMMYRKRHEEELLRKMNPKTRADFDMLYELIERWRSDRMSEIKERYFHATQRAENCFVLTKTVEMFNVIDKMKQSIRERYRAKRRVKFLKLNAKPIQWHGYKAKLVEMDTLKTQKARELLSIYNSLSKDNMSVEDRMEVLIMLKKSLEYHTCIYAFNLTYLLDQEMLLLSRGMKNLSLDCLRKRILCDYLKFVATAGTCACTNVDRDFVSDPACEELREPVEIRTMFCRSCRRVLPYYRFSPHGGLKKLTSCTSCVSLCERSYSHVNYDPYIFILNCLRAEEKRRECFSSLAFVMQPRDMYHLVNKIWHGHSAISKKNDLHALRLIRYNQHYEWTPWNCILLTEDEAEIHCYIEDFTTVYSKVLLHQILLKHLTAKNYFK</sequence>
<name>A0AAD9VPD5_9HYME</name>
<proteinExistence type="predicted"/>
<dbReference type="InterPro" id="IPR057887">
    <property type="entry name" value="IQUB_helical"/>
</dbReference>
<dbReference type="GO" id="GO:0031514">
    <property type="term" value="C:motile cilium"/>
    <property type="evidence" value="ECO:0007669"/>
    <property type="project" value="TreeGrafter"/>
</dbReference>
<evidence type="ECO:0000313" key="3">
    <source>
        <dbReference type="Proteomes" id="UP001258017"/>
    </source>
</evidence>
<dbReference type="InterPro" id="IPR037695">
    <property type="entry name" value="IQUB"/>
</dbReference>
<protein>
    <recommendedName>
        <fullName evidence="1">IQ motif and ubiquitin-like domain-containing protein</fullName>
    </recommendedName>
</protein>
<accession>A0AAD9VPD5</accession>
<dbReference type="Proteomes" id="UP001258017">
    <property type="component" value="Unassembled WGS sequence"/>
</dbReference>
<keyword evidence="3" id="KW-1185">Reference proteome</keyword>
<dbReference type="GO" id="GO:0060271">
    <property type="term" value="P:cilium assembly"/>
    <property type="evidence" value="ECO:0007669"/>
    <property type="project" value="TreeGrafter"/>
</dbReference>
<comment type="caution">
    <text evidence="2">The sequence shown here is derived from an EMBL/GenBank/DDBJ whole genome shotgun (WGS) entry which is preliminary data.</text>
</comment>
<dbReference type="GO" id="GO:0030317">
    <property type="term" value="P:flagellated sperm motility"/>
    <property type="evidence" value="ECO:0007669"/>
    <property type="project" value="TreeGrafter"/>
</dbReference>
<dbReference type="PANTHER" id="PTHR21074">
    <property type="entry name" value="IQ AND UBIQUITIN-LIKE DOMAIN-CONTAINING PROTEIN"/>
    <property type="match status" value="1"/>
</dbReference>
<feature type="domain" description="IQ motif and ubiquitin-like" evidence="1">
    <location>
        <begin position="227"/>
        <end position="346"/>
    </location>
</feature>
<dbReference type="Pfam" id="PF25805">
    <property type="entry name" value="IQUB"/>
    <property type="match status" value="1"/>
</dbReference>
<evidence type="ECO:0000313" key="2">
    <source>
        <dbReference type="EMBL" id="KAK2582166.1"/>
    </source>
</evidence>
<reference evidence="2" key="1">
    <citation type="submission" date="2021-08" db="EMBL/GenBank/DDBJ databases">
        <authorList>
            <person name="Misof B."/>
            <person name="Oliver O."/>
            <person name="Podsiadlowski L."/>
            <person name="Donath A."/>
            <person name="Peters R."/>
            <person name="Mayer C."/>
            <person name="Rust J."/>
            <person name="Gunkel S."/>
            <person name="Lesny P."/>
            <person name="Martin S."/>
            <person name="Oeyen J.P."/>
            <person name="Petersen M."/>
            <person name="Panagiotis P."/>
            <person name="Wilbrandt J."/>
            <person name="Tanja T."/>
        </authorList>
    </citation>
    <scope>NUCLEOTIDE SEQUENCE</scope>
    <source>
        <strain evidence="2">GBR_01_08_01A</strain>
        <tissue evidence="2">Thorax + abdomen</tissue>
    </source>
</reference>
<evidence type="ECO:0000259" key="1">
    <source>
        <dbReference type="Pfam" id="PF25805"/>
    </source>
</evidence>
<gene>
    <name evidence="2" type="ORF">KPH14_004524</name>
</gene>
<organism evidence="2 3">
    <name type="scientific">Odynerus spinipes</name>
    <dbReference type="NCBI Taxonomy" id="1348599"/>
    <lineage>
        <taxon>Eukaryota</taxon>
        <taxon>Metazoa</taxon>
        <taxon>Ecdysozoa</taxon>
        <taxon>Arthropoda</taxon>
        <taxon>Hexapoda</taxon>
        <taxon>Insecta</taxon>
        <taxon>Pterygota</taxon>
        <taxon>Neoptera</taxon>
        <taxon>Endopterygota</taxon>
        <taxon>Hymenoptera</taxon>
        <taxon>Apocrita</taxon>
        <taxon>Aculeata</taxon>
        <taxon>Vespoidea</taxon>
        <taxon>Vespidae</taxon>
        <taxon>Eumeninae</taxon>
        <taxon>Odynerus</taxon>
    </lineage>
</organism>